<evidence type="ECO:0000256" key="1">
    <source>
        <dbReference type="SAM" id="MobiDB-lite"/>
    </source>
</evidence>
<keyword evidence="2" id="KW-0695">RNA-directed DNA polymerase</keyword>
<accession>A0AAW1JFZ3</accession>
<dbReference type="PANTHER" id="PTHR19446">
    <property type="entry name" value="REVERSE TRANSCRIPTASES"/>
    <property type="match status" value="1"/>
</dbReference>
<keyword evidence="2" id="KW-0808">Transferase</keyword>
<dbReference type="SUPFAM" id="SSF56672">
    <property type="entry name" value="DNA/RNA polymerases"/>
    <property type="match status" value="1"/>
</dbReference>
<sequence>MGHNKDGDNSRSEQQEPQRHTISLPIAQQINIMFESGTYPTELKRAKIIPVLKSGENTNINNYRPISILPIISKVVEGTIRDRLVKFFEDRRLFCDAQHGYRRGRSTITAMVELMDAVADAWDKGERIELSSLRIGDSFAMHSMGIDGEDQQ</sequence>
<evidence type="ECO:0000313" key="2">
    <source>
        <dbReference type="EMBL" id="KAK9702332.1"/>
    </source>
</evidence>
<keyword evidence="3" id="KW-1185">Reference proteome</keyword>
<keyword evidence="2" id="KW-0548">Nucleotidyltransferase</keyword>
<dbReference type="AlphaFoldDB" id="A0AAW1JFZ3"/>
<dbReference type="GO" id="GO:0003964">
    <property type="term" value="F:RNA-directed DNA polymerase activity"/>
    <property type="evidence" value="ECO:0007669"/>
    <property type="project" value="UniProtKB-KW"/>
</dbReference>
<dbReference type="InterPro" id="IPR043502">
    <property type="entry name" value="DNA/RNA_pol_sf"/>
</dbReference>
<comment type="caution">
    <text evidence="2">The sequence shown here is derived from an EMBL/GenBank/DDBJ whole genome shotgun (WGS) entry which is preliminary data.</text>
</comment>
<feature type="region of interest" description="Disordered" evidence="1">
    <location>
        <begin position="1"/>
        <end position="20"/>
    </location>
</feature>
<gene>
    <name evidence="2" type="ORF">QE152_g30016</name>
</gene>
<name>A0AAW1JFZ3_POPJA</name>
<proteinExistence type="predicted"/>
<protein>
    <submittedName>
        <fullName evidence="2">Reverse transcriptase (RNA-dependent DNA polymerase)</fullName>
    </submittedName>
</protein>
<evidence type="ECO:0000313" key="3">
    <source>
        <dbReference type="Proteomes" id="UP001458880"/>
    </source>
</evidence>
<feature type="compositionally biased region" description="Basic and acidic residues" evidence="1">
    <location>
        <begin position="1"/>
        <end position="19"/>
    </location>
</feature>
<dbReference type="Proteomes" id="UP001458880">
    <property type="component" value="Unassembled WGS sequence"/>
</dbReference>
<reference evidence="2 3" key="1">
    <citation type="journal article" date="2024" name="BMC Genomics">
        <title>De novo assembly and annotation of Popillia japonica's genome with initial clues to its potential as an invasive pest.</title>
        <authorList>
            <person name="Cucini C."/>
            <person name="Boschi S."/>
            <person name="Funari R."/>
            <person name="Cardaioli E."/>
            <person name="Iannotti N."/>
            <person name="Marturano G."/>
            <person name="Paoli F."/>
            <person name="Bruttini M."/>
            <person name="Carapelli A."/>
            <person name="Frati F."/>
            <person name="Nardi F."/>
        </authorList>
    </citation>
    <scope>NUCLEOTIDE SEQUENCE [LARGE SCALE GENOMIC DNA]</scope>
    <source>
        <strain evidence="2">DMR45628</strain>
    </source>
</reference>
<organism evidence="2 3">
    <name type="scientific">Popillia japonica</name>
    <name type="common">Japanese beetle</name>
    <dbReference type="NCBI Taxonomy" id="7064"/>
    <lineage>
        <taxon>Eukaryota</taxon>
        <taxon>Metazoa</taxon>
        <taxon>Ecdysozoa</taxon>
        <taxon>Arthropoda</taxon>
        <taxon>Hexapoda</taxon>
        <taxon>Insecta</taxon>
        <taxon>Pterygota</taxon>
        <taxon>Neoptera</taxon>
        <taxon>Endopterygota</taxon>
        <taxon>Coleoptera</taxon>
        <taxon>Polyphaga</taxon>
        <taxon>Scarabaeiformia</taxon>
        <taxon>Scarabaeidae</taxon>
        <taxon>Rutelinae</taxon>
        <taxon>Popillia</taxon>
    </lineage>
</organism>
<dbReference type="EMBL" id="JASPKY010000395">
    <property type="protein sequence ID" value="KAK9702332.1"/>
    <property type="molecule type" value="Genomic_DNA"/>
</dbReference>